<organism evidence="2 3">
    <name type="scientific">Prymnesium parvum</name>
    <name type="common">Toxic golden alga</name>
    <dbReference type="NCBI Taxonomy" id="97485"/>
    <lineage>
        <taxon>Eukaryota</taxon>
        <taxon>Haptista</taxon>
        <taxon>Haptophyta</taxon>
        <taxon>Prymnesiophyceae</taxon>
        <taxon>Prymnesiales</taxon>
        <taxon>Prymnesiaceae</taxon>
        <taxon>Prymnesium</taxon>
    </lineage>
</organism>
<comment type="caution">
    <text evidence="2">The sequence shown here is derived from an EMBL/GenBank/DDBJ whole genome shotgun (WGS) entry which is preliminary data.</text>
</comment>
<evidence type="ECO:0000313" key="3">
    <source>
        <dbReference type="Proteomes" id="UP001515480"/>
    </source>
</evidence>
<sequence>MPRLAVVLHGKVGDVDSLLPGARARPLRAVENAQASAHLAVLCALSTLRHVVQHNAQQLHVDTFGHSWSPSIGAVLDAVYQPLRSAHESPPRLACPLAGFIPGFCVRTLSHIRGVGRALGLKRSYERERGFLYDWVFLSRWDVLWQRPLRIEQLPGFDAPLARRRDMVWLPRICVPITTGNVGHSLRAAVCGGANGAWSAPQAANECSPAARACAPDMAAEAREMYEMDWWLLFGSSEQADAFAQMDARFLEIGELVRARLSAKPQGVIAMGHAWYGIQLLWHMRAQLQYTLDIGVEFHLGRAWRFFRCPGLAPPHAKVACDAGDIPSRPWHDAALRARWTAASVPPRVTFPSNGTASMQASCHDRYFYCETASRMCDSYEADGDPMDRRAARALYLGCAEGLCAANGSAAPGSTACAGQMIDLWLQVAELSRNRTEREHGQAPRSAGRKSLHSNDHSFRVLARRLTGNAPMGSTRGILSTSCQNALLKPGAGLKMPLFT</sequence>
<gene>
    <name evidence="2" type="ORF">AB1Y20_015633</name>
</gene>
<keyword evidence="3" id="KW-1185">Reference proteome</keyword>
<accession>A0AB34K1E2</accession>
<protein>
    <submittedName>
        <fullName evidence="2">Uncharacterized protein</fullName>
    </submittedName>
</protein>
<name>A0AB34K1E2_PRYPA</name>
<dbReference type="Proteomes" id="UP001515480">
    <property type="component" value="Unassembled WGS sequence"/>
</dbReference>
<feature type="region of interest" description="Disordered" evidence="1">
    <location>
        <begin position="433"/>
        <end position="454"/>
    </location>
</feature>
<reference evidence="2 3" key="1">
    <citation type="journal article" date="2024" name="Science">
        <title>Giant polyketide synthase enzymes in the biosynthesis of giant marine polyether toxins.</title>
        <authorList>
            <person name="Fallon T.R."/>
            <person name="Shende V.V."/>
            <person name="Wierzbicki I.H."/>
            <person name="Pendleton A.L."/>
            <person name="Watervoot N.F."/>
            <person name="Auber R.P."/>
            <person name="Gonzalez D.J."/>
            <person name="Wisecaver J.H."/>
            <person name="Moore B.S."/>
        </authorList>
    </citation>
    <scope>NUCLEOTIDE SEQUENCE [LARGE SCALE GENOMIC DNA]</scope>
    <source>
        <strain evidence="2 3">12B1</strain>
    </source>
</reference>
<evidence type="ECO:0000256" key="1">
    <source>
        <dbReference type="SAM" id="MobiDB-lite"/>
    </source>
</evidence>
<dbReference type="AlphaFoldDB" id="A0AB34K1E2"/>
<feature type="compositionally biased region" description="Basic and acidic residues" evidence="1">
    <location>
        <begin position="433"/>
        <end position="442"/>
    </location>
</feature>
<evidence type="ECO:0000313" key="2">
    <source>
        <dbReference type="EMBL" id="KAL1526943.1"/>
    </source>
</evidence>
<proteinExistence type="predicted"/>
<dbReference type="EMBL" id="JBGBPQ010000003">
    <property type="protein sequence ID" value="KAL1526943.1"/>
    <property type="molecule type" value="Genomic_DNA"/>
</dbReference>